<gene>
    <name evidence="5" type="ORF">A4R35_09010</name>
</gene>
<comment type="catalytic activity">
    <reaction evidence="2">
        <text>3-hydroxybutane-1,2,3-tricarboxylate = pyruvate + succinate</text>
        <dbReference type="Rhea" id="RHEA:57504"/>
        <dbReference type="ChEBI" id="CHEBI:15361"/>
        <dbReference type="ChEBI" id="CHEBI:30031"/>
        <dbReference type="ChEBI" id="CHEBI:141790"/>
    </reaction>
</comment>
<comment type="function">
    <text evidence="3">Involved in the methylcitric acid cycle. Catalyzes the cleavage of 2-methylisocitrate to yield pyruvate and succinate.</text>
</comment>
<dbReference type="Proteomes" id="UP000248706">
    <property type="component" value="Unassembled WGS sequence"/>
</dbReference>
<evidence type="ECO:0000256" key="4">
    <source>
        <dbReference type="ARBA" id="ARBA00073849"/>
    </source>
</evidence>
<accession>A0A328VFR4</accession>
<protein>
    <recommendedName>
        <fullName evidence="4">2-methylisocitrate lyase</fullName>
    </recommendedName>
</protein>
<dbReference type="InterPro" id="IPR039556">
    <property type="entry name" value="ICL/PEPM"/>
</dbReference>
<dbReference type="RefSeq" id="WP_112428604.1">
    <property type="nucleotide sequence ID" value="NZ_MCIF01000002.1"/>
</dbReference>
<dbReference type="InterPro" id="IPR018523">
    <property type="entry name" value="Isocitrate_lyase_ph_CS"/>
</dbReference>
<dbReference type="GO" id="GO:0046421">
    <property type="term" value="F:methylisocitrate lyase activity"/>
    <property type="evidence" value="ECO:0007669"/>
    <property type="project" value="UniProtKB-ARBA"/>
</dbReference>
<evidence type="ECO:0000256" key="3">
    <source>
        <dbReference type="ARBA" id="ARBA00058526"/>
    </source>
</evidence>
<dbReference type="PROSITE" id="PS00161">
    <property type="entry name" value="ISOCITRATE_LYASE"/>
    <property type="match status" value="1"/>
</dbReference>
<reference evidence="5 6" key="1">
    <citation type="submission" date="2016-08" db="EMBL/GenBank/DDBJ databases">
        <title>Analysis of Carbohydrate Active Enzymes in Thermogemmatispora T81 Reveals Carbohydrate Degradation Ability.</title>
        <authorList>
            <person name="Tomazini A."/>
            <person name="Lal S."/>
            <person name="Stott M."/>
            <person name="Henrissat B."/>
            <person name="Polikarpov I."/>
            <person name="Sparling R."/>
            <person name="Levin D.B."/>
        </authorList>
    </citation>
    <scope>NUCLEOTIDE SEQUENCE [LARGE SCALE GENOMIC DNA]</scope>
    <source>
        <strain evidence="5 6">T81</strain>
    </source>
</reference>
<dbReference type="AlphaFoldDB" id="A0A328VFR4"/>
<dbReference type="CDD" id="cd00377">
    <property type="entry name" value="ICL_PEPM"/>
    <property type="match status" value="1"/>
</dbReference>
<sequence length="300" mass="32777">MRVTTRLRQLLAGPELVVAPGAYDALSARLIAQAGFSVVYMTGFGTSASVLGMPDVGLLTMSEMVSRAAALAAVTGEVPLIADADTGYGNPLNVRRTVREYERAGVAGLHLEDQVWPKKCGHMEGKQVIPMEEMVQKVRAAVEARQDPDFVIIARTDAAAVLGFEEALRRGRAYREAGADVIFIEAPRTMEELRAIVQAFPDVPLLFNWAQSGKTPPLSVNEIRELGFKLVLFPVALLFTATHAMLRLLEGLKRGETPTAFAEQSVSFQQFTELVGLPFIQELEARYGVRQEATPQPHQS</sequence>
<dbReference type="PANTHER" id="PTHR42905">
    <property type="entry name" value="PHOSPHOENOLPYRUVATE CARBOXYLASE"/>
    <property type="match status" value="1"/>
</dbReference>
<comment type="caution">
    <text evidence="5">The sequence shown here is derived from an EMBL/GenBank/DDBJ whole genome shotgun (WGS) entry which is preliminary data.</text>
</comment>
<dbReference type="Gene3D" id="3.20.20.60">
    <property type="entry name" value="Phosphoenolpyruvate-binding domains"/>
    <property type="match status" value="1"/>
</dbReference>
<comment type="similarity">
    <text evidence="1">Belongs to the isocitrate lyase/PEP mutase superfamily. Methylisocitrate lyase family.</text>
</comment>
<dbReference type="Pfam" id="PF13714">
    <property type="entry name" value="PEP_mutase"/>
    <property type="match status" value="1"/>
</dbReference>
<dbReference type="OrthoDB" id="8629576at2"/>
<dbReference type="InterPro" id="IPR015813">
    <property type="entry name" value="Pyrv/PenolPyrv_kinase-like_dom"/>
</dbReference>
<evidence type="ECO:0000256" key="1">
    <source>
        <dbReference type="ARBA" id="ARBA00009282"/>
    </source>
</evidence>
<evidence type="ECO:0000313" key="5">
    <source>
        <dbReference type="EMBL" id="RAQ95671.1"/>
    </source>
</evidence>
<proteinExistence type="inferred from homology"/>
<dbReference type="InterPro" id="IPR040442">
    <property type="entry name" value="Pyrv_kinase-like_dom_sf"/>
</dbReference>
<dbReference type="EMBL" id="MCIF01000002">
    <property type="protein sequence ID" value="RAQ95671.1"/>
    <property type="molecule type" value="Genomic_DNA"/>
</dbReference>
<evidence type="ECO:0000313" key="6">
    <source>
        <dbReference type="Proteomes" id="UP000248706"/>
    </source>
</evidence>
<dbReference type="SUPFAM" id="SSF51621">
    <property type="entry name" value="Phosphoenolpyruvate/pyruvate domain"/>
    <property type="match status" value="1"/>
</dbReference>
<name>A0A328VFR4_9CHLR</name>
<keyword evidence="6" id="KW-1185">Reference proteome</keyword>
<evidence type="ECO:0000256" key="2">
    <source>
        <dbReference type="ARBA" id="ARBA00051150"/>
    </source>
</evidence>
<organism evidence="5 6">
    <name type="scientific">Thermogemmatispora tikiterensis</name>
    <dbReference type="NCBI Taxonomy" id="1825093"/>
    <lineage>
        <taxon>Bacteria</taxon>
        <taxon>Bacillati</taxon>
        <taxon>Chloroflexota</taxon>
        <taxon>Ktedonobacteria</taxon>
        <taxon>Thermogemmatisporales</taxon>
        <taxon>Thermogemmatisporaceae</taxon>
        <taxon>Thermogemmatispora</taxon>
    </lineage>
</organism>
<dbReference type="FunFam" id="3.20.20.60:FF:000009">
    <property type="entry name" value="2-methylisocitrate lyase"/>
    <property type="match status" value="1"/>
</dbReference>
<dbReference type="PANTHER" id="PTHR42905:SF5">
    <property type="entry name" value="CARBOXYVINYL-CARBOXYPHOSPHONATE PHOSPHORYLMUTASE, CHLOROPLASTIC"/>
    <property type="match status" value="1"/>
</dbReference>